<dbReference type="InParanoid" id="A0A151Z8S0"/>
<accession>A0A151Z8S0</accession>
<proteinExistence type="predicted"/>
<dbReference type="EMBL" id="LODT01000037">
    <property type="protein sequence ID" value="KYQ90338.1"/>
    <property type="molecule type" value="Genomic_DNA"/>
</dbReference>
<name>A0A151Z8S0_TIELA</name>
<keyword evidence="1" id="KW-0812">Transmembrane</keyword>
<keyword evidence="3" id="KW-1185">Reference proteome</keyword>
<evidence type="ECO:0000256" key="1">
    <source>
        <dbReference type="SAM" id="Phobius"/>
    </source>
</evidence>
<protein>
    <submittedName>
        <fullName evidence="2">Uncharacterized protein</fullName>
    </submittedName>
</protein>
<organism evidence="2 3">
    <name type="scientific">Tieghemostelium lacteum</name>
    <name type="common">Slime mold</name>
    <name type="synonym">Dictyostelium lacteum</name>
    <dbReference type="NCBI Taxonomy" id="361077"/>
    <lineage>
        <taxon>Eukaryota</taxon>
        <taxon>Amoebozoa</taxon>
        <taxon>Evosea</taxon>
        <taxon>Eumycetozoa</taxon>
        <taxon>Dictyostelia</taxon>
        <taxon>Dictyosteliales</taxon>
        <taxon>Raperosteliaceae</taxon>
        <taxon>Tieghemostelium</taxon>
    </lineage>
</organism>
<keyword evidence="1" id="KW-0472">Membrane</keyword>
<dbReference type="SUPFAM" id="SSF48452">
    <property type="entry name" value="TPR-like"/>
    <property type="match status" value="1"/>
</dbReference>
<reference evidence="2 3" key="1">
    <citation type="submission" date="2015-12" db="EMBL/GenBank/DDBJ databases">
        <title>Dictyostelia acquired genes for synthesis and detection of signals that induce cell-type specialization by lateral gene transfer from prokaryotes.</title>
        <authorList>
            <person name="Gloeckner G."/>
            <person name="Schaap P."/>
        </authorList>
    </citation>
    <scope>NUCLEOTIDE SEQUENCE [LARGE SCALE GENOMIC DNA]</scope>
    <source>
        <strain evidence="2 3">TK</strain>
    </source>
</reference>
<evidence type="ECO:0000313" key="2">
    <source>
        <dbReference type="EMBL" id="KYQ90338.1"/>
    </source>
</evidence>
<dbReference type="Proteomes" id="UP000076078">
    <property type="component" value="Unassembled WGS sequence"/>
</dbReference>
<sequence length="578" mass="66998">MVDVQSQTIKEIKDYLDRKNIICINSSDSFNRSHHYFKFQSDYFNRYDFKLDVTTLSLVFEAIQIELGGDYYSSQVKLKEHLQNTKNWLIAIHFDSPHLSEDELLHYIGRYVPLDNLKPSQHVIFIRNKPMHSEMISNFNLKPISDSEILKNLIEFNDKLDKSDLEKVTKIANGSMVFVYLFSNLFKKSSPNLKKFLEDIAPDNSLEKLCQMVYNDLKITKGFSTDIFNTLVWCNSSLLSSSMVKNINKNFWGVHSSTLTFTIDVMDRYGFFTTKMDTYTFIDYYLHYFRKPEFANRFVHAIFTVYTNVLDDTEKASLGAHVSLLLDGKYIIAESSLECYVKLNLVLANLYDSWSLSEKSLEYTEVIIHHREALPATLKALLLESHARSLGFLNQHQESKKFYMERQAIDLTGLELLGLDSASVYNQIGSIEMKLGNLNESLNWHNKAMSFRQNPSNPNQVDQETTEFLIELYFLMGNMKKVIYYAKKFPKMADPINYITLAKAYAHQKKMDLAKSTLATFDKLYRDILTPQSMSELHSQYDQYINAPTSLVVVTGKYLLSSTLILGVGFFLYKYLKK</sequence>
<dbReference type="InterPro" id="IPR011990">
    <property type="entry name" value="TPR-like_helical_dom_sf"/>
</dbReference>
<keyword evidence="1" id="KW-1133">Transmembrane helix</keyword>
<dbReference type="AlphaFoldDB" id="A0A151Z8S0"/>
<evidence type="ECO:0000313" key="3">
    <source>
        <dbReference type="Proteomes" id="UP000076078"/>
    </source>
</evidence>
<comment type="caution">
    <text evidence="2">The sequence shown here is derived from an EMBL/GenBank/DDBJ whole genome shotgun (WGS) entry which is preliminary data.</text>
</comment>
<feature type="transmembrane region" description="Helical" evidence="1">
    <location>
        <begin position="558"/>
        <end position="576"/>
    </location>
</feature>
<dbReference type="Gene3D" id="1.25.40.10">
    <property type="entry name" value="Tetratricopeptide repeat domain"/>
    <property type="match status" value="1"/>
</dbReference>
<gene>
    <name evidence="2" type="ORF">DLAC_08950</name>
</gene>